<organism evidence="10 11">
    <name type="scientific">Psylliodes chrysocephalus</name>
    <dbReference type="NCBI Taxonomy" id="3402493"/>
    <lineage>
        <taxon>Eukaryota</taxon>
        <taxon>Metazoa</taxon>
        <taxon>Ecdysozoa</taxon>
        <taxon>Arthropoda</taxon>
        <taxon>Hexapoda</taxon>
        <taxon>Insecta</taxon>
        <taxon>Pterygota</taxon>
        <taxon>Neoptera</taxon>
        <taxon>Endopterygota</taxon>
        <taxon>Coleoptera</taxon>
        <taxon>Polyphaga</taxon>
        <taxon>Cucujiformia</taxon>
        <taxon>Chrysomeloidea</taxon>
        <taxon>Chrysomelidae</taxon>
        <taxon>Galerucinae</taxon>
        <taxon>Alticini</taxon>
        <taxon>Psylliodes</taxon>
    </lineage>
</organism>
<comment type="subcellular location">
    <subcellularLocation>
        <location evidence="1">Membrane</location>
        <topology evidence="1">Lipid-anchor</topology>
        <topology evidence="1">GPI-anchor</topology>
    </subcellularLocation>
</comment>
<feature type="chain" id="PRO_5040411762" description="Protein sleepless" evidence="9">
    <location>
        <begin position="23"/>
        <end position="160"/>
    </location>
</feature>
<dbReference type="Pfam" id="PF17064">
    <property type="entry name" value="QVR"/>
    <property type="match status" value="1"/>
</dbReference>
<evidence type="ECO:0000256" key="6">
    <source>
        <dbReference type="ARBA" id="ARBA00023136"/>
    </source>
</evidence>
<dbReference type="GO" id="GO:0098552">
    <property type="term" value="C:side of membrane"/>
    <property type="evidence" value="ECO:0007669"/>
    <property type="project" value="UniProtKB-KW"/>
</dbReference>
<evidence type="ECO:0000256" key="7">
    <source>
        <dbReference type="ARBA" id="ARBA00023180"/>
    </source>
</evidence>
<dbReference type="InterPro" id="IPR050975">
    <property type="entry name" value="Sleep_regulator"/>
</dbReference>
<keyword evidence="5" id="KW-1133">Transmembrane helix</keyword>
<dbReference type="PANTHER" id="PTHR33562:SF30">
    <property type="entry name" value="LD40063P"/>
    <property type="match status" value="1"/>
</dbReference>
<accession>A0A9P0CRB0</accession>
<keyword evidence="3" id="KW-0812">Transmembrane</keyword>
<dbReference type="EMBL" id="OV651814">
    <property type="protein sequence ID" value="CAH1106546.1"/>
    <property type="molecule type" value="Genomic_DNA"/>
</dbReference>
<dbReference type="AlphaFoldDB" id="A0A9P0CRB0"/>
<keyword evidence="8" id="KW-0449">Lipoprotein</keyword>
<dbReference type="Proteomes" id="UP001153636">
    <property type="component" value="Chromosome 2"/>
</dbReference>
<sequence>MNIYWATCVLCFFSALFDTGSALNCWSCDSQEKADSCRDYFNISQIEIEEVERLQKYDYGFPKTKPCYGDGTKDEKTVCLKLVFKGASSKDKSDVIRRCQVVPNALKSGDCPEGLTVGNSRTVEYCGTCDTDDCNSAIAIETNIFLAILMMTLLHSAKTL</sequence>
<keyword evidence="6" id="KW-0472">Membrane</keyword>
<evidence type="ECO:0000256" key="3">
    <source>
        <dbReference type="ARBA" id="ARBA00022692"/>
    </source>
</evidence>
<evidence type="ECO:0000256" key="2">
    <source>
        <dbReference type="ARBA" id="ARBA00022622"/>
    </source>
</evidence>
<keyword evidence="11" id="KW-1185">Reference proteome</keyword>
<keyword evidence="7" id="KW-0325">Glycoprotein</keyword>
<evidence type="ECO:0000256" key="8">
    <source>
        <dbReference type="ARBA" id="ARBA00023288"/>
    </source>
</evidence>
<gene>
    <name evidence="10" type="ORF">PSYICH_LOCUS7470</name>
</gene>
<evidence type="ECO:0000313" key="10">
    <source>
        <dbReference type="EMBL" id="CAH1106546.1"/>
    </source>
</evidence>
<evidence type="ECO:0000256" key="5">
    <source>
        <dbReference type="ARBA" id="ARBA00022989"/>
    </source>
</evidence>
<keyword evidence="4 9" id="KW-0732">Signal</keyword>
<dbReference type="GO" id="GO:0032222">
    <property type="term" value="P:regulation of synaptic transmission, cholinergic"/>
    <property type="evidence" value="ECO:0007669"/>
    <property type="project" value="InterPro"/>
</dbReference>
<evidence type="ECO:0000256" key="9">
    <source>
        <dbReference type="SAM" id="SignalP"/>
    </source>
</evidence>
<protein>
    <recommendedName>
        <fullName evidence="12">Protein sleepless</fullName>
    </recommendedName>
</protein>
<keyword evidence="2" id="KW-0336">GPI-anchor</keyword>
<evidence type="ECO:0000256" key="4">
    <source>
        <dbReference type="ARBA" id="ARBA00022729"/>
    </source>
</evidence>
<proteinExistence type="predicted"/>
<dbReference type="OrthoDB" id="75169at2759"/>
<name>A0A9P0CRB0_9CUCU</name>
<evidence type="ECO:0000313" key="11">
    <source>
        <dbReference type="Proteomes" id="UP001153636"/>
    </source>
</evidence>
<dbReference type="GO" id="GO:0030431">
    <property type="term" value="P:sleep"/>
    <property type="evidence" value="ECO:0007669"/>
    <property type="project" value="InterPro"/>
</dbReference>
<dbReference type="PANTHER" id="PTHR33562">
    <property type="entry name" value="ATILLA, ISOFORM B-RELATED-RELATED"/>
    <property type="match status" value="1"/>
</dbReference>
<feature type="signal peptide" evidence="9">
    <location>
        <begin position="1"/>
        <end position="22"/>
    </location>
</feature>
<evidence type="ECO:0000256" key="1">
    <source>
        <dbReference type="ARBA" id="ARBA00004589"/>
    </source>
</evidence>
<evidence type="ECO:0008006" key="12">
    <source>
        <dbReference type="Google" id="ProtNLM"/>
    </source>
</evidence>
<reference evidence="10" key="1">
    <citation type="submission" date="2022-01" db="EMBL/GenBank/DDBJ databases">
        <authorList>
            <person name="King R."/>
        </authorList>
    </citation>
    <scope>NUCLEOTIDE SEQUENCE</scope>
</reference>
<dbReference type="InterPro" id="IPR031424">
    <property type="entry name" value="QVR-like"/>
</dbReference>